<dbReference type="SUPFAM" id="SSF51182">
    <property type="entry name" value="RmlC-like cupins"/>
    <property type="match status" value="1"/>
</dbReference>
<gene>
    <name evidence="2" type="ORF">Asi02nite_02870</name>
</gene>
<dbReference type="InterPro" id="IPR053146">
    <property type="entry name" value="QDO-like"/>
</dbReference>
<evidence type="ECO:0000259" key="1">
    <source>
        <dbReference type="Pfam" id="PF07883"/>
    </source>
</evidence>
<dbReference type="EMBL" id="BONE01000002">
    <property type="protein sequence ID" value="GIF70769.1"/>
    <property type="molecule type" value="Genomic_DNA"/>
</dbReference>
<comment type="caution">
    <text evidence="2">The sequence shown here is derived from an EMBL/GenBank/DDBJ whole genome shotgun (WGS) entry which is preliminary data.</text>
</comment>
<protein>
    <recommendedName>
        <fullName evidence="1">Cupin type-2 domain-containing protein</fullName>
    </recommendedName>
</protein>
<dbReference type="RefSeq" id="WP_203710239.1">
    <property type="nucleotide sequence ID" value="NZ_BONE01000002.1"/>
</dbReference>
<dbReference type="PANTHER" id="PTHR36440:SF1">
    <property type="entry name" value="PUTATIVE (AFU_ORTHOLOGUE AFUA_8G07350)-RELATED"/>
    <property type="match status" value="1"/>
</dbReference>
<organism evidence="2 3">
    <name type="scientific">Asanoa siamensis</name>
    <dbReference type="NCBI Taxonomy" id="926357"/>
    <lineage>
        <taxon>Bacteria</taxon>
        <taxon>Bacillati</taxon>
        <taxon>Actinomycetota</taxon>
        <taxon>Actinomycetes</taxon>
        <taxon>Micromonosporales</taxon>
        <taxon>Micromonosporaceae</taxon>
        <taxon>Asanoa</taxon>
    </lineage>
</organism>
<dbReference type="InterPro" id="IPR013096">
    <property type="entry name" value="Cupin_2"/>
</dbReference>
<dbReference type="Gene3D" id="2.60.120.10">
    <property type="entry name" value="Jelly Rolls"/>
    <property type="match status" value="1"/>
</dbReference>
<evidence type="ECO:0000313" key="3">
    <source>
        <dbReference type="Proteomes" id="UP000604117"/>
    </source>
</evidence>
<dbReference type="InterPro" id="IPR011051">
    <property type="entry name" value="RmlC_Cupin_sf"/>
</dbReference>
<dbReference type="PANTHER" id="PTHR36440">
    <property type="entry name" value="PUTATIVE (AFU_ORTHOLOGUE AFUA_8G07350)-RELATED"/>
    <property type="match status" value="1"/>
</dbReference>
<proteinExistence type="predicted"/>
<dbReference type="Pfam" id="PF07883">
    <property type="entry name" value="Cupin_2"/>
    <property type="match status" value="1"/>
</dbReference>
<dbReference type="InterPro" id="IPR014710">
    <property type="entry name" value="RmlC-like_jellyroll"/>
</dbReference>
<feature type="domain" description="Cupin type-2" evidence="1">
    <location>
        <begin position="56"/>
        <end position="123"/>
    </location>
</feature>
<accession>A0ABQ4CHJ6</accession>
<name>A0ABQ4CHJ6_9ACTN</name>
<dbReference type="Proteomes" id="UP000604117">
    <property type="component" value="Unassembled WGS sequence"/>
</dbReference>
<sequence length="175" mass="18762">MSLPFQDAIADDPRYTKRGAVFVPAGEGIQRWVAGDMYSVKATAGTTNGALGFVEASVPPGGGPVAHVHNKESEAFYLLDGELEFLDGDETYTAHSGDFVFVPPGIRHRFKNKGLHTAKLLFLFSPGGAEESFVVGGDEPVPGQPIPAWGMERFGKMMADIAPLDLQVDILPESE</sequence>
<keyword evidence="3" id="KW-1185">Reference proteome</keyword>
<reference evidence="2 3" key="1">
    <citation type="submission" date="2021-01" db="EMBL/GenBank/DDBJ databases">
        <title>Whole genome shotgun sequence of Asanoa siamensis NBRC 107932.</title>
        <authorList>
            <person name="Komaki H."/>
            <person name="Tamura T."/>
        </authorList>
    </citation>
    <scope>NUCLEOTIDE SEQUENCE [LARGE SCALE GENOMIC DNA]</scope>
    <source>
        <strain evidence="2 3">NBRC 107932</strain>
    </source>
</reference>
<evidence type="ECO:0000313" key="2">
    <source>
        <dbReference type="EMBL" id="GIF70769.1"/>
    </source>
</evidence>